<accession>A0A494XQT1</accession>
<dbReference type="PANTHER" id="PTHR30249">
    <property type="entry name" value="PUTATIVE SEROTONIN TRANSPORTER"/>
    <property type="match status" value="1"/>
</dbReference>
<dbReference type="EMBL" id="RBZM01000006">
    <property type="protein sequence ID" value="RKP52985.1"/>
    <property type="molecule type" value="Genomic_DNA"/>
</dbReference>
<dbReference type="Pfam" id="PF04172">
    <property type="entry name" value="LrgB"/>
    <property type="match status" value="1"/>
</dbReference>
<keyword evidence="7" id="KW-1185">Reference proteome</keyword>
<keyword evidence="3 5" id="KW-1133">Transmembrane helix</keyword>
<dbReference type="OrthoDB" id="9811701at2"/>
<dbReference type="InterPro" id="IPR007300">
    <property type="entry name" value="CidB/LrgB"/>
</dbReference>
<comment type="subcellular location">
    <subcellularLocation>
        <location evidence="1">Membrane</location>
        <topology evidence="1">Multi-pass membrane protein</topology>
    </subcellularLocation>
</comment>
<dbReference type="Proteomes" id="UP000282076">
    <property type="component" value="Unassembled WGS sequence"/>
</dbReference>
<dbReference type="GO" id="GO:0016020">
    <property type="term" value="C:membrane"/>
    <property type="evidence" value="ECO:0007669"/>
    <property type="project" value="UniProtKB-SubCell"/>
</dbReference>
<dbReference type="AlphaFoldDB" id="A0A494XQT1"/>
<evidence type="ECO:0000313" key="6">
    <source>
        <dbReference type="EMBL" id="RKP52985.1"/>
    </source>
</evidence>
<reference evidence="6 7" key="1">
    <citation type="submission" date="2018-10" db="EMBL/GenBank/DDBJ databases">
        <title>Cohnella sp. M2MS4P-1, whole genome shotgun sequence.</title>
        <authorList>
            <person name="Tuo L."/>
        </authorList>
    </citation>
    <scope>NUCLEOTIDE SEQUENCE [LARGE SCALE GENOMIC DNA]</scope>
    <source>
        <strain evidence="6 7">M2MS4P-1</strain>
    </source>
</reference>
<sequence length="230" mass="23936">MTSLEQLTSTPLFGVAATVIFYAAAQLLNRKWNWLHPLFLTAGGLIVLLVLCGIPYEEYKGGGDIVGFFLGPATVALAVPLYESLKRLRGKIRAVVIGVTIGSLCGIVSVAVLTWALGATKDTVLSMLPKSATSPIAIELSRQLGGSPELGGVFAVLTGLLGSMLGPALLRFARVRGDIGIGTAVGTAAHGIGTARLLRDSETQGGISGFAMSLSSIITPILCIPIYWLT</sequence>
<feature type="transmembrane region" description="Helical" evidence="5">
    <location>
        <begin position="62"/>
        <end position="82"/>
    </location>
</feature>
<keyword evidence="2 5" id="KW-0812">Transmembrane</keyword>
<dbReference type="RefSeq" id="WP_120977729.1">
    <property type="nucleotide sequence ID" value="NZ_RBZM01000006.1"/>
</dbReference>
<organism evidence="6 7">
    <name type="scientific">Cohnella endophytica</name>
    <dbReference type="NCBI Taxonomy" id="2419778"/>
    <lineage>
        <taxon>Bacteria</taxon>
        <taxon>Bacillati</taxon>
        <taxon>Bacillota</taxon>
        <taxon>Bacilli</taxon>
        <taxon>Bacillales</taxon>
        <taxon>Paenibacillaceae</taxon>
        <taxon>Cohnella</taxon>
    </lineage>
</organism>
<evidence type="ECO:0000256" key="3">
    <source>
        <dbReference type="ARBA" id="ARBA00022989"/>
    </source>
</evidence>
<feature type="transmembrane region" description="Helical" evidence="5">
    <location>
        <begin position="150"/>
        <end position="170"/>
    </location>
</feature>
<protein>
    <submittedName>
        <fullName evidence="6">LrgB family protein</fullName>
    </submittedName>
</protein>
<feature type="transmembrane region" description="Helical" evidence="5">
    <location>
        <begin position="6"/>
        <end position="25"/>
    </location>
</feature>
<evidence type="ECO:0000256" key="4">
    <source>
        <dbReference type="ARBA" id="ARBA00023136"/>
    </source>
</evidence>
<evidence type="ECO:0000256" key="2">
    <source>
        <dbReference type="ARBA" id="ARBA00022692"/>
    </source>
</evidence>
<dbReference type="PANTHER" id="PTHR30249:SF0">
    <property type="entry name" value="PLASTIDAL GLYCOLATE_GLYCERATE TRANSLOCATOR 1, CHLOROPLASTIC"/>
    <property type="match status" value="1"/>
</dbReference>
<gene>
    <name evidence="6" type="ORF">D7Z26_14670</name>
</gene>
<evidence type="ECO:0000256" key="5">
    <source>
        <dbReference type="SAM" id="Phobius"/>
    </source>
</evidence>
<feature type="transmembrane region" description="Helical" evidence="5">
    <location>
        <begin position="94"/>
        <end position="117"/>
    </location>
</feature>
<evidence type="ECO:0000256" key="1">
    <source>
        <dbReference type="ARBA" id="ARBA00004141"/>
    </source>
</evidence>
<feature type="transmembrane region" description="Helical" evidence="5">
    <location>
        <begin position="37"/>
        <end position="56"/>
    </location>
</feature>
<keyword evidence="4 5" id="KW-0472">Membrane</keyword>
<feature type="transmembrane region" description="Helical" evidence="5">
    <location>
        <begin position="206"/>
        <end position="228"/>
    </location>
</feature>
<proteinExistence type="predicted"/>
<comment type="caution">
    <text evidence="6">The sequence shown here is derived from an EMBL/GenBank/DDBJ whole genome shotgun (WGS) entry which is preliminary data.</text>
</comment>
<name>A0A494XQT1_9BACL</name>
<evidence type="ECO:0000313" key="7">
    <source>
        <dbReference type="Proteomes" id="UP000282076"/>
    </source>
</evidence>